<gene>
    <name evidence="1" type="ORF">PIB30_075288</name>
</gene>
<accession>A0ABU6QR53</accession>
<name>A0ABU6QR53_9FABA</name>
<keyword evidence="2" id="KW-1185">Reference proteome</keyword>
<organism evidence="1 2">
    <name type="scientific">Stylosanthes scabra</name>
    <dbReference type="NCBI Taxonomy" id="79078"/>
    <lineage>
        <taxon>Eukaryota</taxon>
        <taxon>Viridiplantae</taxon>
        <taxon>Streptophyta</taxon>
        <taxon>Embryophyta</taxon>
        <taxon>Tracheophyta</taxon>
        <taxon>Spermatophyta</taxon>
        <taxon>Magnoliopsida</taxon>
        <taxon>eudicotyledons</taxon>
        <taxon>Gunneridae</taxon>
        <taxon>Pentapetalae</taxon>
        <taxon>rosids</taxon>
        <taxon>fabids</taxon>
        <taxon>Fabales</taxon>
        <taxon>Fabaceae</taxon>
        <taxon>Papilionoideae</taxon>
        <taxon>50 kb inversion clade</taxon>
        <taxon>dalbergioids sensu lato</taxon>
        <taxon>Dalbergieae</taxon>
        <taxon>Pterocarpus clade</taxon>
        <taxon>Stylosanthes</taxon>
    </lineage>
</organism>
<comment type="caution">
    <text evidence="1">The sequence shown here is derived from an EMBL/GenBank/DDBJ whole genome shotgun (WGS) entry which is preliminary data.</text>
</comment>
<dbReference type="Proteomes" id="UP001341840">
    <property type="component" value="Unassembled WGS sequence"/>
</dbReference>
<reference evidence="1 2" key="1">
    <citation type="journal article" date="2023" name="Plants (Basel)">
        <title>Bridging the Gap: Combining Genomics and Transcriptomics Approaches to Understand Stylosanthes scabra, an Orphan Legume from the Brazilian Caatinga.</title>
        <authorList>
            <person name="Ferreira-Neto J.R.C."/>
            <person name="da Silva M.D."/>
            <person name="Binneck E."/>
            <person name="de Melo N.F."/>
            <person name="da Silva R.H."/>
            <person name="de Melo A.L.T.M."/>
            <person name="Pandolfi V."/>
            <person name="Bustamante F.O."/>
            <person name="Brasileiro-Vidal A.C."/>
            <person name="Benko-Iseppon A.M."/>
        </authorList>
    </citation>
    <scope>NUCLEOTIDE SEQUENCE [LARGE SCALE GENOMIC DNA]</scope>
    <source>
        <tissue evidence="1">Leaves</tissue>
    </source>
</reference>
<evidence type="ECO:0000313" key="1">
    <source>
        <dbReference type="EMBL" id="MED6113916.1"/>
    </source>
</evidence>
<proteinExistence type="predicted"/>
<feature type="non-terminal residue" evidence="1">
    <location>
        <position position="76"/>
    </location>
</feature>
<protein>
    <submittedName>
        <fullName evidence="1">Uncharacterized protein</fullName>
    </submittedName>
</protein>
<sequence length="76" mass="8382">MCHTRLSRCRSSSSCRTSPACGAGPASFAYSPRAYSRACLLERPRGAIMSHKLVNNFWGPRMRNMEKEGGFVSSIP</sequence>
<dbReference type="EMBL" id="JASCZI010000956">
    <property type="protein sequence ID" value="MED6113916.1"/>
    <property type="molecule type" value="Genomic_DNA"/>
</dbReference>
<evidence type="ECO:0000313" key="2">
    <source>
        <dbReference type="Proteomes" id="UP001341840"/>
    </source>
</evidence>